<dbReference type="GO" id="GO:0016787">
    <property type="term" value="F:hydrolase activity"/>
    <property type="evidence" value="ECO:0007669"/>
    <property type="project" value="UniProtKB-KW"/>
</dbReference>
<keyword evidence="4" id="KW-0732">Signal</keyword>
<proteinExistence type="predicted"/>
<dbReference type="GO" id="GO:0004519">
    <property type="term" value="F:endonuclease activity"/>
    <property type="evidence" value="ECO:0007669"/>
    <property type="project" value="UniProtKB-KW"/>
</dbReference>
<sequence>MKKITLLFLFFFLGISFLPASGQDFQKTDQLILKVKVIGIKDGDTVEVLYYQLPLVVRLEHIDAPEKKQAFGSVSKQKLSALAFGKNVTLVSQGKNGNYDARGRLIAEIYLNEKTCLNKEMLKAGLAWHYKKYSVKLEYAKLEITARRNKVGLWSEKSPVAPWDYRK</sequence>
<keyword evidence="3" id="KW-0378">Hydrolase</keyword>
<dbReference type="InterPro" id="IPR016071">
    <property type="entry name" value="Staphylococal_nuclease_OB-fold"/>
</dbReference>
<dbReference type="GO" id="GO:0003676">
    <property type="term" value="F:nucleic acid binding"/>
    <property type="evidence" value="ECO:0007669"/>
    <property type="project" value="InterPro"/>
</dbReference>
<dbReference type="Pfam" id="PF00565">
    <property type="entry name" value="SNase"/>
    <property type="match status" value="1"/>
</dbReference>
<dbReference type="PROSITE" id="PS50830">
    <property type="entry name" value="TNASE_3"/>
    <property type="match status" value="1"/>
</dbReference>
<dbReference type="InterPro" id="IPR002071">
    <property type="entry name" value="Thermonucl_AS"/>
</dbReference>
<dbReference type="RefSeq" id="WP_123265866.1">
    <property type="nucleotide sequence ID" value="NZ_RJUG01000003.1"/>
</dbReference>
<feature type="domain" description="TNase-like" evidence="5">
    <location>
        <begin position="31"/>
        <end position="156"/>
    </location>
</feature>
<dbReference type="AlphaFoldDB" id="A0A3N0WW27"/>
<feature type="signal peptide" evidence="4">
    <location>
        <begin position="1"/>
        <end position="22"/>
    </location>
</feature>
<evidence type="ECO:0000256" key="1">
    <source>
        <dbReference type="ARBA" id="ARBA00022722"/>
    </source>
</evidence>
<keyword evidence="2" id="KW-0255">Endonuclease</keyword>
<dbReference type="EMBL" id="RJUG01000003">
    <property type="protein sequence ID" value="ROI09287.1"/>
    <property type="molecule type" value="Genomic_DNA"/>
</dbReference>
<evidence type="ECO:0000256" key="4">
    <source>
        <dbReference type="SAM" id="SignalP"/>
    </source>
</evidence>
<organism evidence="6 7">
    <name type="scientific">Kaistella daneshvariae</name>
    <dbReference type="NCBI Taxonomy" id="2487074"/>
    <lineage>
        <taxon>Bacteria</taxon>
        <taxon>Pseudomonadati</taxon>
        <taxon>Bacteroidota</taxon>
        <taxon>Flavobacteriia</taxon>
        <taxon>Flavobacteriales</taxon>
        <taxon>Weeksellaceae</taxon>
        <taxon>Chryseobacterium group</taxon>
        <taxon>Kaistella</taxon>
    </lineage>
</organism>
<accession>A0A3N0WW27</accession>
<reference evidence="7" key="1">
    <citation type="submission" date="2018-11" db="EMBL/GenBank/DDBJ databases">
        <title>Proposal to divide the Flavobacteriaceae and reorganize its genera based on Amino Acid Identity values calculated from whole genome sequences.</title>
        <authorList>
            <person name="Nicholson A.C."/>
            <person name="Gulvik C.A."/>
            <person name="Whitney A.M."/>
            <person name="Humrighouse B.W."/>
            <person name="Bell M."/>
            <person name="Holmes B."/>
            <person name="Steigerwalt A."/>
            <person name="Villarma A."/>
            <person name="Sheth M."/>
            <person name="Batra D."/>
            <person name="Pryor J."/>
            <person name="Bernardet J.-F."/>
            <person name="Hugo C."/>
            <person name="Kampfer P."/>
            <person name="Newman J."/>
            <person name="Mcquiston J.R."/>
        </authorList>
    </citation>
    <scope>NUCLEOTIDE SEQUENCE [LARGE SCALE GENOMIC DNA]</scope>
    <source>
        <strain evidence="7">H3056</strain>
    </source>
</reference>
<dbReference type="SUPFAM" id="SSF50199">
    <property type="entry name" value="Staphylococcal nuclease"/>
    <property type="match status" value="1"/>
</dbReference>
<feature type="chain" id="PRO_5018006722" evidence="4">
    <location>
        <begin position="23"/>
        <end position="167"/>
    </location>
</feature>
<evidence type="ECO:0000313" key="7">
    <source>
        <dbReference type="Proteomes" id="UP000270224"/>
    </source>
</evidence>
<dbReference type="SMART" id="SM00318">
    <property type="entry name" value="SNc"/>
    <property type="match status" value="1"/>
</dbReference>
<evidence type="ECO:0000313" key="6">
    <source>
        <dbReference type="EMBL" id="ROI09287.1"/>
    </source>
</evidence>
<dbReference type="PANTHER" id="PTHR12302:SF3">
    <property type="entry name" value="SERINE_THREONINE-PROTEIN KINASE 31"/>
    <property type="match status" value="1"/>
</dbReference>
<dbReference type="InterPro" id="IPR023442">
    <property type="entry name" value="Ribosomal_eL24_CS"/>
</dbReference>
<evidence type="ECO:0000256" key="2">
    <source>
        <dbReference type="ARBA" id="ARBA00022759"/>
    </source>
</evidence>
<dbReference type="PROSITE" id="PS01073">
    <property type="entry name" value="RIBOSOMAL_L24E"/>
    <property type="match status" value="1"/>
</dbReference>
<dbReference type="OrthoDB" id="9805504at2"/>
<evidence type="ECO:0000259" key="5">
    <source>
        <dbReference type="PROSITE" id="PS50830"/>
    </source>
</evidence>
<reference evidence="7" key="2">
    <citation type="submission" date="2018-11" db="EMBL/GenBank/DDBJ databases">
        <title>Proposal to divide the Flavobacteriaceae and reorganize its genera based on Amino Acid Identity values calculated from whole genome sequences.</title>
        <authorList>
            <person name="Nicholson A.C."/>
            <person name="Gulvik C.A."/>
            <person name="Whitney A.M."/>
            <person name="Humrighouse B.W."/>
            <person name="Bell M."/>
            <person name="Holmens B."/>
            <person name="Steigerwalt A."/>
            <person name="Villarma A."/>
            <person name="Sheth M."/>
            <person name="Batra D."/>
            <person name="Pryor J."/>
            <person name="Bernardet J.-F."/>
            <person name="Hugo C."/>
            <person name="Kampfer P."/>
            <person name="Newman J."/>
            <person name="Mcquiston J.R."/>
        </authorList>
    </citation>
    <scope>NUCLEOTIDE SEQUENCE [LARGE SCALE GENOMIC DNA]</scope>
    <source>
        <strain evidence="7">H3056</strain>
    </source>
</reference>
<evidence type="ECO:0000256" key="3">
    <source>
        <dbReference type="ARBA" id="ARBA00022801"/>
    </source>
</evidence>
<dbReference type="PROSITE" id="PS01123">
    <property type="entry name" value="TNASE_1"/>
    <property type="match status" value="1"/>
</dbReference>
<keyword evidence="1" id="KW-0540">Nuclease</keyword>
<protein>
    <submittedName>
        <fullName evidence="6">Thermonuclease family protein</fullName>
    </submittedName>
</protein>
<dbReference type="Proteomes" id="UP000270224">
    <property type="component" value="Unassembled WGS sequence"/>
</dbReference>
<comment type="caution">
    <text evidence="6">The sequence shown here is derived from an EMBL/GenBank/DDBJ whole genome shotgun (WGS) entry which is preliminary data.</text>
</comment>
<dbReference type="Gene3D" id="2.40.50.90">
    <property type="match status" value="1"/>
</dbReference>
<gene>
    <name evidence="6" type="ORF">EGI11_07715</name>
</gene>
<dbReference type="PANTHER" id="PTHR12302">
    <property type="entry name" value="EBNA2 BINDING PROTEIN P100"/>
    <property type="match status" value="1"/>
</dbReference>
<name>A0A3N0WW27_9FLAO</name>
<dbReference type="InterPro" id="IPR035437">
    <property type="entry name" value="SNase_OB-fold_sf"/>
</dbReference>